<keyword evidence="6 7" id="KW-0456">Lyase</keyword>
<evidence type="ECO:0000256" key="4">
    <source>
        <dbReference type="ARBA" id="ARBA00011193"/>
    </source>
</evidence>
<dbReference type="AlphaFoldDB" id="A0A1F7RM27"/>
<feature type="site" description="Transition state stabilizer" evidence="7 10">
    <location>
        <position position="17"/>
    </location>
</feature>
<dbReference type="NCBIfam" id="TIGR01088">
    <property type="entry name" value="aroQ"/>
    <property type="match status" value="1"/>
</dbReference>
<name>A0A1F7RM27_9BACT</name>
<evidence type="ECO:0000256" key="5">
    <source>
        <dbReference type="ARBA" id="ARBA00012060"/>
    </source>
</evidence>
<keyword evidence="7" id="KW-0028">Amino-acid biosynthesis</keyword>
<dbReference type="GO" id="GO:0019631">
    <property type="term" value="P:quinate catabolic process"/>
    <property type="evidence" value="ECO:0007669"/>
    <property type="project" value="TreeGrafter"/>
</dbReference>
<evidence type="ECO:0000256" key="1">
    <source>
        <dbReference type="ARBA" id="ARBA00001864"/>
    </source>
</evidence>
<comment type="function">
    <text evidence="7">Catalyzes a trans-dehydration via an enolate intermediate.</text>
</comment>
<evidence type="ECO:0000256" key="9">
    <source>
        <dbReference type="PIRSR" id="PIRSR001399-2"/>
    </source>
</evidence>
<comment type="caution">
    <text evidence="11">The sequence shown here is derived from an EMBL/GenBank/DDBJ whole genome shotgun (WGS) entry which is preliminary data.</text>
</comment>
<gene>
    <name evidence="7" type="primary">aroQ</name>
    <name evidence="11" type="ORF">A2161_05965</name>
</gene>
<evidence type="ECO:0000256" key="3">
    <source>
        <dbReference type="ARBA" id="ARBA00011037"/>
    </source>
</evidence>
<evidence type="ECO:0000256" key="2">
    <source>
        <dbReference type="ARBA" id="ARBA00004902"/>
    </source>
</evidence>
<reference evidence="11 12" key="1">
    <citation type="journal article" date="2016" name="Nat. Commun.">
        <title>Thousands of microbial genomes shed light on interconnected biogeochemical processes in an aquifer system.</title>
        <authorList>
            <person name="Anantharaman K."/>
            <person name="Brown C.T."/>
            <person name="Hug L.A."/>
            <person name="Sharon I."/>
            <person name="Castelle C.J."/>
            <person name="Probst A.J."/>
            <person name="Thomas B.C."/>
            <person name="Singh A."/>
            <person name="Wilkins M.J."/>
            <person name="Karaoz U."/>
            <person name="Brodie E.L."/>
            <person name="Williams K.H."/>
            <person name="Hubbard S.S."/>
            <person name="Banfield J.F."/>
        </authorList>
    </citation>
    <scope>NUCLEOTIDE SEQUENCE [LARGE SCALE GENOMIC DNA]</scope>
</reference>
<evidence type="ECO:0000256" key="10">
    <source>
        <dbReference type="PIRSR" id="PIRSR001399-3"/>
    </source>
</evidence>
<comment type="pathway">
    <text evidence="2 7">Metabolic intermediate biosynthesis; chorismate biosynthesis; chorismate from D-erythrose 4-phosphate and phosphoenolpyruvate: step 3/7.</text>
</comment>
<keyword evidence="7" id="KW-0057">Aromatic amino acid biosynthesis</keyword>
<evidence type="ECO:0000256" key="7">
    <source>
        <dbReference type="HAMAP-Rule" id="MF_00169"/>
    </source>
</evidence>
<dbReference type="InterPro" id="IPR001874">
    <property type="entry name" value="DHquinase_II"/>
</dbReference>
<dbReference type="PANTHER" id="PTHR21272:SF3">
    <property type="entry name" value="CATABOLIC 3-DEHYDROQUINASE"/>
    <property type="match status" value="1"/>
</dbReference>
<feature type="binding site" evidence="7 9">
    <location>
        <begin position="100"/>
        <end position="101"/>
    </location>
    <ligand>
        <name>substrate</name>
    </ligand>
</feature>
<dbReference type="PANTHER" id="PTHR21272">
    <property type="entry name" value="CATABOLIC 3-DEHYDROQUINASE"/>
    <property type="match status" value="1"/>
</dbReference>
<accession>A0A1F7RM27</accession>
<evidence type="ECO:0000313" key="12">
    <source>
        <dbReference type="Proteomes" id="UP000179266"/>
    </source>
</evidence>
<dbReference type="SUPFAM" id="SSF52304">
    <property type="entry name" value="Type II 3-dehydroquinate dehydratase"/>
    <property type="match status" value="1"/>
</dbReference>
<comment type="subunit">
    <text evidence="4 7">Homododecamer.</text>
</comment>
<evidence type="ECO:0000256" key="6">
    <source>
        <dbReference type="ARBA" id="ARBA00023239"/>
    </source>
</evidence>
<protein>
    <recommendedName>
        <fullName evidence="5 7">3-dehydroquinate dehydratase</fullName>
        <shortName evidence="7">3-dehydroquinase</shortName>
        <ecNumber evidence="5 7">4.2.1.10</ecNumber>
    </recommendedName>
    <alternativeName>
        <fullName evidence="7">Type II DHQase</fullName>
    </alternativeName>
</protein>
<dbReference type="NCBIfam" id="NF003805">
    <property type="entry name" value="PRK05395.1-2"/>
    <property type="match status" value="1"/>
</dbReference>
<dbReference type="Pfam" id="PF01220">
    <property type="entry name" value="DHquinase_II"/>
    <property type="match status" value="1"/>
</dbReference>
<dbReference type="GO" id="GO:0003855">
    <property type="term" value="F:3-dehydroquinate dehydratase activity"/>
    <property type="evidence" value="ECO:0007669"/>
    <property type="project" value="UniProtKB-UniRule"/>
</dbReference>
<feature type="binding site" evidence="7 9">
    <location>
        <position position="79"/>
    </location>
    <ligand>
        <name>substrate</name>
    </ligand>
</feature>
<dbReference type="NCBIfam" id="NF003806">
    <property type="entry name" value="PRK05395.1-3"/>
    <property type="match status" value="1"/>
</dbReference>
<dbReference type="EC" id="4.2.1.10" evidence="5 7"/>
<feature type="active site" description="Proton acceptor" evidence="7 8">
    <location>
        <position position="22"/>
    </location>
</feature>
<comment type="similarity">
    <text evidence="3 7">Belongs to the type-II 3-dehydroquinase family.</text>
</comment>
<feature type="active site" description="Proton donor" evidence="7 8">
    <location>
        <position position="99"/>
    </location>
</feature>
<dbReference type="NCBIfam" id="NF003807">
    <property type="entry name" value="PRK05395.1-4"/>
    <property type="match status" value="1"/>
</dbReference>
<dbReference type="HAMAP" id="MF_00169">
    <property type="entry name" value="AroQ"/>
    <property type="match status" value="1"/>
</dbReference>
<comment type="catalytic activity">
    <reaction evidence="1 7">
        <text>3-dehydroquinate = 3-dehydroshikimate + H2O</text>
        <dbReference type="Rhea" id="RHEA:21096"/>
        <dbReference type="ChEBI" id="CHEBI:15377"/>
        <dbReference type="ChEBI" id="CHEBI:16630"/>
        <dbReference type="ChEBI" id="CHEBI:32364"/>
        <dbReference type="EC" id="4.2.1.10"/>
    </reaction>
</comment>
<dbReference type="GO" id="GO:0009073">
    <property type="term" value="P:aromatic amino acid family biosynthetic process"/>
    <property type="evidence" value="ECO:0007669"/>
    <property type="project" value="UniProtKB-KW"/>
</dbReference>
<sequence>MRILVLNGANLNLLGNREPNRYGTEKWEDIQKRLEEFAGNNDVELTCYQSNHEGDLIEMLHKSIDTIDLIILNPGGFTHYSVSLRDAVLAVQKPVIEVHLSNIFAREDFRRQSLFSDISQGVISGFHGESYDLALQAGVHLVKKGNMI</sequence>
<evidence type="ECO:0000256" key="8">
    <source>
        <dbReference type="PIRSR" id="PIRSR001399-1"/>
    </source>
</evidence>
<dbReference type="Gene3D" id="3.40.50.9100">
    <property type="entry name" value="Dehydroquinase, class II"/>
    <property type="match status" value="1"/>
</dbReference>
<feature type="binding site" evidence="7 9">
    <location>
        <position position="86"/>
    </location>
    <ligand>
        <name>substrate</name>
    </ligand>
</feature>
<dbReference type="PIRSF" id="PIRSF001399">
    <property type="entry name" value="DHquinase_II"/>
    <property type="match status" value="1"/>
</dbReference>
<dbReference type="Proteomes" id="UP000179266">
    <property type="component" value="Unassembled WGS sequence"/>
</dbReference>
<dbReference type="InterPro" id="IPR036441">
    <property type="entry name" value="DHquinase_II_sf"/>
</dbReference>
<dbReference type="CDD" id="cd00466">
    <property type="entry name" value="DHQase_II"/>
    <property type="match status" value="1"/>
</dbReference>
<evidence type="ECO:0000313" key="11">
    <source>
        <dbReference type="EMBL" id="OGL42501.1"/>
    </source>
</evidence>
<proteinExistence type="inferred from homology"/>
<dbReference type="GO" id="GO:0009423">
    <property type="term" value="P:chorismate biosynthetic process"/>
    <property type="evidence" value="ECO:0007669"/>
    <property type="project" value="UniProtKB-UniRule"/>
</dbReference>
<feature type="binding site" evidence="7 9">
    <location>
        <position position="110"/>
    </location>
    <ligand>
        <name>substrate</name>
    </ligand>
</feature>
<feature type="binding site" evidence="7 9">
    <location>
        <position position="73"/>
    </location>
    <ligand>
        <name>substrate</name>
    </ligand>
</feature>
<dbReference type="EMBL" id="MGDD01000321">
    <property type="protein sequence ID" value="OGL42501.1"/>
    <property type="molecule type" value="Genomic_DNA"/>
</dbReference>
<dbReference type="UniPathway" id="UPA00053">
    <property type="reaction ID" value="UER00086"/>
</dbReference>
<dbReference type="GO" id="GO:0008652">
    <property type="term" value="P:amino acid biosynthetic process"/>
    <property type="evidence" value="ECO:0007669"/>
    <property type="project" value="UniProtKB-KW"/>
</dbReference>
<organism evidence="11 12">
    <name type="scientific">Candidatus Schekmanbacteria bacterium RBG_13_48_7</name>
    <dbReference type="NCBI Taxonomy" id="1817878"/>
    <lineage>
        <taxon>Bacteria</taxon>
        <taxon>Candidatus Schekmaniibacteriota</taxon>
    </lineage>
</organism>